<keyword evidence="1 4" id="KW-0645">Protease</keyword>
<comment type="similarity">
    <text evidence="4">Belongs to the peptidase C1 family.</text>
</comment>
<dbReference type="EMBL" id="JAGGJZ010000006">
    <property type="protein sequence ID" value="MBP1890366.1"/>
    <property type="molecule type" value="Genomic_DNA"/>
</dbReference>
<keyword evidence="4" id="KW-0031">Aminopeptidase</keyword>
<keyword evidence="6" id="KW-1185">Reference proteome</keyword>
<comment type="caution">
    <text evidence="5">The sequence shown here is derived from an EMBL/GenBank/DDBJ whole genome shotgun (WGS) entry which is preliminary data.</text>
</comment>
<dbReference type="PANTHER" id="PTHR10363">
    <property type="entry name" value="BLEOMYCIN HYDROLASE"/>
    <property type="match status" value="1"/>
</dbReference>
<dbReference type="PANTHER" id="PTHR10363:SF2">
    <property type="entry name" value="BLEOMYCIN HYDROLASE"/>
    <property type="match status" value="1"/>
</dbReference>
<dbReference type="PROSITE" id="PS00639">
    <property type="entry name" value="THIOL_PROTEASE_HIS"/>
    <property type="match status" value="1"/>
</dbReference>
<dbReference type="SUPFAM" id="SSF54001">
    <property type="entry name" value="Cysteine proteinases"/>
    <property type="match status" value="1"/>
</dbReference>
<evidence type="ECO:0000256" key="4">
    <source>
        <dbReference type="PIRNR" id="PIRNR005700"/>
    </source>
</evidence>
<reference evidence="5 6" key="1">
    <citation type="submission" date="2021-03" db="EMBL/GenBank/DDBJ databases">
        <title>Genomic Encyclopedia of Type Strains, Phase IV (KMG-IV): sequencing the most valuable type-strain genomes for metagenomic binning, comparative biology and taxonomic classification.</title>
        <authorList>
            <person name="Goeker M."/>
        </authorList>
    </citation>
    <scope>NUCLEOTIDE SEQUENCE [LARGE SCALE GENOMIC DNA]</scope>
    <source>
        <strain evidence="5 6">DSM 3984</strain>
    </source>
</reference>
<dbReference type="InterPro" id="IPR000169">
    <property type="entry name" value="Pept_cys_AS"/>
</dbReference>
<proteinExistence type="inferred from homology"/>
<name>A0ABS4F287_9CLOT</name>
<accession>A0ABS4F287</accession>
<keyword evidence="3 4" id="KW-0788">Thiol protease</keyword>
<dbReference type="InterPro" id="IPR025660">
    <property type="entry name" value="Pept_his_AS"/>
</dbReference>
<dbReference type="Proteomes" id="UP000783390">
    <property type="component" value="Unassembled WGS sequence"/>
</dbReference>
<gene>
    <name evidence="5" type="ORF">J2Z53_001961</name>
</gene>
<organism evidence="5 6">
    <name type="scientific">Clostridium moniliforme</name>
    <dbReference type="NCBI Taxonomy" id="39489"/>
    <lineage>
        <taxon>Bacteria</taxon>
        <taxon>Bacillati</taxon>
        <taxon>Bacillota</taxon>
        <taxon>Clostridia</taxon>
        <taxon>Eubacteriales</taxon>
        <taxon>Clostridiaceae</taxon>
        <taxon>Clostridium</taxon>
    </lineage>
</organism>
<dbReference type="PIRSF" id="PIRSF005700">
    <property type="entry name" value="PepC"/>
    <property type="match status" value="1"/>
</dbReference>
<dbReference type="InterPro" id="IPR004134">
    <property type="entry name" value="Peptidase_C1B"/>
</dbReference>
<dbReference type="Pfam" id="PF03051">
    <property type="entry name" value="Peptidase_C1_2"/>
    <property type="match status" value="1"/>
</dbReference>
<dbReference type="Gene3D" id="3.90.70.10">
    <property type="entry name" value="Cysteine proteinases"/>
    <property type="match status" value="1"/>
</dbReference>
<dbReference type="RefSeq" id="WP_209797286.1">
    <property type="nucleotide sequence ID" value="NZ_JAGGJZ010000006.1"/>
</dbReference>
<evidence type="ECO:0000256" key="1">
    <source>
        <dbReference type="ARBA" id="ARBA00022670"/>
    </source>
</evidence>
<sequence>MIKEITKENITNYQKNLKDLPNSEVLKRAVMNNGINKASEDSEVIAKNLNRNFSIDIDTGEVCNQKHSGRCWLFSTLNTLRYEFSKDHKVKDFEFSQNYLSFWDRLEKSNSFYNFIVQTANEPLDSRTVNTLLKICNGDGGQWDNAPALIEKYGLIPKYAMPETEVSNDTTNFNEVLNCKLRKDALVLRDLIHKGAKEEEISNTIEKMLNEVYRICVYSFGEPPEKFDFEYKDDDKVYHQDLNLTPKEFAKKYIRKNLDDYVVILNAPDREFNKLYSIPMENNIIGGRDVLFLNLDLDTFKNLLINQLKEEEPTWFACDVLKQMSRDEGLLGADLFKYEDLFDIDLHMSKAERLSCAEATVSHAMTMVGVDLVDEKPTRWKVQNSWGEKVGEKGYFVMDDKWFDEHVYDVVINKKFLTKEQLEILNTKPVELTLWDALA</sequence>
<evidence type="ECO:0000256" key="2">
    <source>
        <dbReference type="ARBA" id="ARBA00022801"/>
    </source>
</evidence>
<keyword evidence="2 4" id="KW-0378">Hydrolase</keyword>
<dbReference type="InterPro" id="IPR038765">
    <property type="entry name" value="Papain-like_cys_pep_sf"/>
</dbReference>
<evidence type="ECO:0000313" key="5">
    <source>
        <dbReference type="EMBL" id="MBP1890366.1"/>
    </source>
</evidence>
<evidence type="ECO:0000256" key="3">
    <source>
        <dbReference type="ARBA" id="ARBA00022807"/>
    </source>
</evidence>
<evidence type="ECO:0000313" key="6">
    <source>
        <dbReference type="Proteomes" id="UP000783390"/>
    </source>
</evidence>
<dbReference type="PROSITE" id="PS00139">
    <property type="entry name" value="THIOL_PROTEASE_CYS"/>
    <property type="match status" value="1"/>
</dbReference>
<protein>
    <recommendedName>
        <fullName evidence="4">Aminopeptidase</fullName>
    </recommendedName>
</protein>
<dbReference type="GO" id="GO:0004197">
    <property type="term" value="F:cysteine-type endopeptidase activity"/>
    <property type="evidence" value="ECO:0007669"/>
    <property type="project" value="UniProtKB-EC"/>
</dbReference>
<dbReference type="CDD" id="cd00585">
    <property type="entry name" value="Peptidase_C1B"/>
    <property type="match status" value="1"/>
</dbReference>